<evidence type="ECO:0000256" key="11">
    <source>
        <dbReference type="ARBA" id="ARBA00032235"/>
    </source>
</evidence>
<dbReference type="PRINTS" id="PR00417">
    <property type="entry name" value="PRTPISMRASEI"/>
</dbReference>
<accession>A0A7M2RE04</accession>
<dbReference type="SUPFAM" id="SSF56712">
    <property type="entry name" value="Prokaryotic type I DNA topoisomerase"/>
    <property type="match status" value="1"/>
</dbReference>
<dbReference type="Gene3D" id="1.10.460.10">
    <property type="entry name" value="Topoisomerase I, domain 2"/>
    <property type="match status" value="1"/>
</dbReference>
<dbReference type="PANTHER" id="PTHR11390:SF21">
    <property type="entry name" value="DNA TOPOISOMERASE 3-ALPHA"/>
    <property type="match status" value="1"/>
</dbReference>
<reference evidence="15 16" key="1">
    <citation type="submission" date="2020-10" db="EMBL/GenBank/DDBJ databases">
        <title>Blautia liquoris sp.nov., isolated from the mud in a fermentation cellar used for the production of Chinese strong-flavoured liquor.</title>
        <authorList>
            <person name="Lu L."/>
        </authorList>
    </citation>
    <scope>NUCLEOTIDE SEQUENCE [LARGE SCALE GENOMIC DNA]</scope>
    <source>
        <strain evidence="15 16">LZLJ-3</strain>
    </source>
</reference>
<dbReference type="InterPro" id="IPR013825">
    <property type="entry name" value="Topo_IA_cen_sub2"/>
</dbReference>
<feature type="domain" description="Topo IA-type catalytic" evidence="14">
    <location>
        <begin position="151"/>
        <end position="574"/>
    </location>
</feature>
<dbReference type="InterPro" id="IPR023406">
    <property type="entry name" value="Topo_IA_AS"/>
</dbReference>
<dbReference type="InterPro" id="IPR013826">
    <property type="entry name" value="Topo_IA_cen_sub3"/>
</dbReference>
<dbReference type="AlphaFoldDB" id="A0A7M2RE04"/>
<dbReference type="RefSeq" id="WP_193734917.1">
    <property type="nucleotide sequence ID" value="NZ_CP063304.1"/>
</dbReference>
<dbReference type="Gene3D" id="1.10.290.10">
    <property type="entry name" value="Topoisomerase I, domain 4"/>
    <property type="match status" value="1"/>
</dbReference>
<dbReference type="EMBL" id="CP063304">
    <property type="protein sequence ID" value="QOV18555.1"/>
    <property type="molecule type" value="Genomic_DNA"/>
</dbReference>
<evidence type="ECO:0000256" key="9">
    <source>
        <dbReference type="ARBA" id="ARBA00030003"/>
    </source>
</evidence>
<dbReference type="GO" id="GO:0003677">
    <property type="term" value="F:DNA binding"/>
    <property type="evidence" value="ECO:0007669"/>
    <property type="project" value="UniProtKB-KW"/>
</dbReference>
<dbReference type="PROSITE" id="PS00396">
    <property type="entry name" value="TOPO_IA_1"/>
    <property type="match status" value="1"/>
</dbReference>
<keyword evidence="8 15" id="KW-0413">Isomerase</keyword>
<organism evidence="15 16">
    <name type="scientific">Blautia liquoris</name>
    <dbReference type="NCBI Taxonomy" id="2779518"/>
    <lineage>
        <taxon>Bacteria</taxon>
        <taxon>Bacillati</taxon>
        <taxon>Bacillota</taxon>
        <taxon>Clostridia</taxon>
        <taxon>Lachnospirales</taxon>
        <taxon>Lachnospiraceae</taxon>
        <taxon>Blautia</taxon>
    </lineage>
</organism>
<dbReference type="GO" id="GO:0046872">
    <property type="term" value="F:metal ion binding"/>
    <property type="evidence" value="ECO:0007669"/>
    <property type="project" value="UniProtKB-KW"/>
</dbReference>
<dbReference type="Pfam" id="PF01751">
    <property type="entry name" value="Toprim"/>
    <property type="match status" value="1"/>
</dbReference>
<dbReference type="InterPro" id="IPR034144">
    <property type="entry name" value="TOPRIM_TopoIII"/>
</dbReference>
<dbReference type="GO" id="GO:0006265">
    <property type="term" value="P:DNA topological change"/>
    <property type="evidence" value="ECO:0007669"/>
    <property type="project" value="InterPro"/>
</dbReference>
<dbReference type="Pfam" id="PF01131">
    <property type="entry name" value="Topoisom_bac"/>
    <property type="match status" value="1"/>
</dbReference>
<dbReference type="PROSITE" id="PS52039">
    <property type="entry name" value="TOPO_IA_2"/>
    <property type="match status" value="1"/>
</dbReference>
<name>A0A7M2RE04_9FIRM</name>
<evidence type="ECO:0000256" key="10">
    <source>
        <dbReference type="ARBA" id="ARBA00031985"/>
    </source>
</evidence>
<evidence type="ECO:0000256" key="4">
    <source>
        <dbReference type="ARBA" id="ARBA00022723"/>
    </source>
</evidence>
<dbReference type="InterPro" id="IPR006171">
    <property type="entry name" value="TOPRIM_dom"/>
</dbReference>
<dbReference type="InterPro" id="IPR003602">
    <property type="entry name" value="Topo_IA_DNA-bd_dom"/>
</dbReference>
<evidence type="ECO:0000256" key="6">
    <source>
        <dbReference type="ARBA" id="ARBA00023029"/>
    </source>
</evidence>
<dbReference type="InterPro" id="IPR013497">
    <property type="entry name" value="Topo_IA_cen"/>
</dbReference>
<comment type="catalytic activity">
    <reaction evidence="1">
        <text>ATP-independent breakage of single-stranded DNA, followed by passage and rejoining.</text>
        <dbReference type="EC" id="5.6.2.1"/>
    </reaction>
</comment>
<dbReference type="NCBIfam" id="TIGR01056">
    <property type="entry name" value="topB"/>
    <property type="match status" value="1"/>
</dbReference>
<dbReference type="GO" id="GO:0006281">
    <property type="term" value="P:DNA repair"/>
    <property type="evidence" value="ECO:0007669"/>
    <property type="project" value="TreeGrafter"/>
</dbReference>
<dbReference type="SMART" id="SM00436">
    <property type="entry name" value="TOP1Bc"/>
    <property type="match status" value="1"/>
</dbReference>
<dbReference type="GO" id="GO:0003917">
    <property type="term" value="F:DNA topoisomerase type I (single strand cut, ATP-independent) activity"/>
    <property type="evidence" value="ECO:0007669"/>
    <property type="project" value="UniProtKB-EC"/>
</dbReference>
<evidence type="ECO:0000259" key="13">
    <source>
        <dbReference type="PROSITE" id="PS50880"/>
    </source>
</evidence>
<keyword evidence="16" id="KW-1185">Reference proteome</keyword>
<evidence type="ECO:0000313" key="16">
    <source>
        <dbReference type="Proteomes" id="UP000593601"/>
    </source>
</evidence>
<proteinExistence type="inferred from homology"/>
<comment type="similarity">
    <text evidence="2">Belongs to the type IA topoisomerase family.</text>
</comment>
<dbReference type="InterPro" id="IPR013824">
    <property type="entry name" value="Topo_IA_cen_sub1"/>
</dbReference>
<evidence type="ECO:0000256" key="7">
    <source>
        <dbReference type="ARBA" id="ARBA00023125"/>
    </source>
</evidence>
<dbReference type="InterPro" id="IPR003601">
    <property type="entry name" value="Topo_IA_2"/>
</dbReference>
<dbReference type="InterPro" id="IPR023405">
    <property type="entry name" value="Topo_IA_core_domain"/>
</dbReference>
<feature type="domain" description="Toprim" evidence="13">
    <location>
        <begin position="1"/>
        <end position="134"/>
    </location>
</feature>
<dbReference type="PANTHER" id="PTHR11390">
    <property type="entry name" value="PROKARYOTIC DNA TOPOISOMERASE"/>
    <property type="match status" value="1"/>
</dbReference>
<dbReference type="SMART" id="SM00493">
    <property type="entry name" value="TOPRIM"/>
    <property type="match status" value="1"/>
</dbReference>
<dbReference type="CDD" id="cd00186">
    <property type="entry name" value="TOP1Ac"/>
    <property type="match status" value="1"/>
</dbReference>
<evidence type="ECO:0000256" key="3">
    <source>
        <dbReference type="ARBA" id="ARBA00012891"/>
    </source>
</evidence>
<dbReference type="CDD" id="cd03362">
    <property type="entry name" value="TOPRIM_TopoIA_TopoIII"/>
    <property type="match status" value="1"/>
</dbReference>
<sequence>MKLVIAEKPSVAQSIAAVIGAAVKKDGYMQGNDYLVTWCVGHLVELASADSYNEKYAKWQYEDLPILPSDWKYVTSKGKEKQMKIIGELMKRTEVTELVAATDAGREGELIFRLVYEKLSCKKPVKRLWISSMEESSIDEGFRNLRNGSDYELLYQSALCRAKADWIVGINATRLFSVLYGQTLNVGRVMSPTLAMMVEREENISAFRVKPFYTVQLDLSGFIVSGEKLQDRKEAETLQNACDGQNVTIETVERKEKSEKPPKLYDLTTLQREANRQLGFTAEQTLEYVQSLYEKKLVTYPRTDSRYLTEDMKDSVPAVVETIAGFFSLQNPPVNMAQVIDNSKVSDHHAIIPTRSVKGCDIHSLPFGEQETLMLIVLRLVCAVGESCHYAETVITAKCNGVVFNAKGKTTLDNGWKAAEILYFARKKEQTQEEKDTALPPVDQGEVFSAKATIKEGKTSPPKHFTDDTLLSAMENANNAMEDTERKGIGTPATRAGILEKLIKTGLAERKGEKKTKHFIPTQKGTSLITVLPEAIKSVQLTAEWEEQLKQIEHGTLSPLIFLDGISHMTKDLVSTYEIIKGTDILFSSKTQSIGQCPRCKGSVVENKKGFCCENRDCGFALWKESKFFTAKKKTLTKTIATDLLKKGRASLTGCYSEKTGKTYDAIIILDDTGGQYVNFKMDFPAKKEARNK</sequence>
<dbReference type="Proteomes" id="UP000593601">
    <property type="component" value="Chromosome"/>
</dbReference>
<dbReference type="GO" id="GO:0043597">
    <property type="term" value="C:cytoplasmic replication fork"/>
    <property type="evidence" value="ECO:0007669"/>
    <property type="project" value="TreeGrafter"/>
</dbReference>
<dbReference type="SMART" id="SM00437">
    <property type="entry name" value="TOP1Ac"/>
    <property type="match status" value="1"/>
</dbReference>
<evidence type="ECO:0000256" key="5">
    <source>
        <dbReference type="ARBA" id="ARBA00022842"/>
    </source>
</evidence>
<keyword evidence="7" id="KW-0238">DNA-binding</keyword>
<protein>
    <recommendedName>
        <fullName evidence="3">DNA topoisomerase</fullName>
        <ecNumber evidence="3">5.6.2.1</ecNumber>
    </recommendedName>
    <alternativeName>
        <fullName evidence="12">Omega-protein</fullName>
    </alternativeName>
    <alternativeName>
        <fullName evidence="11">Relaxing enzyme</fullName>
    </alternativeName>
    <alternativeName>
        <fullName evidence="9">Swivelase</fullName>
    </alternativeName>
    <alternativeName>
        <fullName evidence="10">Untwisting enzyme</fullName>
    </alternativeName>
</protein>
<dbReference type="Gene3D" id="3.40.50.140">
    <property type="match status" value="1"/>
</dbReference>
<gene>
    <name evidence="15" type="ORF">INP51_11120</name>
</gene>
<evidence type="ECO:0000256" key="2">
    <source>
        <dbReference type="ARBA" id="ARBA00009446"/>
    </source>
</evidence>
<evidence type="ECO:0000256" key="12">
    <source>
        <dbReference type="ARBA" id="ARBA00032877"/>
    </source>
</evidence>
<evidence type="ECO:0000256" key="1">
    <source>
        <dbReference type="ARBA" id="ARBA00000213"/>
    </source>
</evidence>
<keyword evidence="4" id="KW-0479">Metal-binding</keyword>
<dbReference type="GO" id="GO:0006310">
    <property type="term" value="P:DNA recombination"/>
    <property type="evidence" value="ECO:0007669"/>
    <property type="project" value="TreeGrafter"/>
</dbReference>
<keyword evidence="6" id="KW-0799">Topoisomerase</keyword>
<evidence type="ECO:0000313" key="15">
    <source>
        <dbReference type="EMBL" id="QOV18555.1"/>
    </source>
</evidence>
<dbReference type="InterPro" id="IPR005738">
    <property type="entry name" value="TopoIII"/>
</dbReference>
<dbReference type="Gene3D" id="2.70.20.10">
    <property type="entry name" value="Topoisomerase I, domain 3"/>
    <property type="match status" value="1"/>
</dbReference>
<dbReference type="InterPro" id="IPR000380">
    <property type="entry name" value="Topo_IA"/>
</dbReference>
<dbReference type="PROSITE" id="PS50880">
    <property type="entry name" value="TOPRIM"/>
    <property type="match status" value="1"/>
</dbReference>
<dbReference type="NCBIfam" id="NF005829">
    <property type="entry name" value="PRK07726.1"/>
    <property type="match status" value="1"/>
</dbReference>
<dbReference type="KEGG" id="bliq:INP51_11120"/>
<evidence type="ECO:0000259" key="14">
    <source>
        <dbReference type="PROSITE" id="PS52039"/>
    </source>
</evidence>
<evidence type="ECO:0000256" key="8">
    <source>
        <dbReference type="ARBA" id="ARBA00023235"/>
    </source>
</evidence>
<dbReference type="EC" id="5.6.2.1" evidence="3"/>
<keyword evidence="5" id="KW-0460">Magnesium</keyword>